<sequence>RSLLNRFGETGSVVFKKRAIVNGPVIDEENQLAVLLTVQENPQTSTREIERSLGIDRTSVKRILKQQNFSILMLNRIRDDPNFIDKVLFFDEATFKSNGVINRHNMHFYSVENPHWVRQIDHQNKWSINVWGEIISTHVIGPIFFEDHLTG</sequence>
<accession>V5I9Y1</accession>
<dbReference type="Gene3D" id="3.30.420.10">
    <property type="entry name" value="Ribonuclease H-like superfamily/Ribonuclease H"/>
    <property type="match status" value="1"/>
</dbReference>
<dbReference type="PANTHER" id="PTHR47326:SF1">
    <property type="entry name" value="HTH PSQ-TYPE DOMAIN-CONTAINING PROTEIN"/>
    <property type="match status" value="1"/>
</dbReference>
<protein>
    <submittedName>
        <fullName evidence="1">Uncharacterized protein</fullName>
    </submittedName>
</protein>
<dbReference type="PANTHER" id="PTHR47326">
    <property type="entry name" value="TRANSPOSABLE ELEMENT TC3 TRANSPOSASE-LIKE PROTEIN"/>
    <property type="match status" value="1"/>
</dbReference>
<dbReference type="GO" id="GO:0003676">
    <property type="term" value="F:nucleic acid binding"/>
    <property type="evidence" value="ECO:0007669"/>
    <property type="project" value="InterPro"/>
</dbReference>
<proteinExistence type="predicted"/>
<dbReference type="InterPro" id="IPR036397">
    <property type="entry name" value="RNaseH_sf"/>
</dbReference>
<evidence type="ECO:0000313" key="1">
    <source>
        <dbReference type="EMBL" id="JAB66321.1"/>
    </source>
</evidence>
<organism evidence="1">
    <name type="scientific">Anoplophora glabripennis</name>
    <name type="common">Asian longhorn beetle</name>
    <name type="synonym">Anoplophora nobilis</name>
    <dbReference type="NCBI Taxonomy" id="217634"/>
    <lineage>
        <taxon>Eukaryota</taxon>
        <taxon>Metazoa</taxon>
        <taxon>Ecdysozoa</taxon>
        <taxon>Arthropoda</taxon>
        <taxon>Hexapoda</taxon>
        <taxon>Insecta</taxon>
        <taxon>Pterygota</taxon>
        <taxon>Neoptera</taxon>
        <taxon>Endopterygota</taxon>
        <taxon>Coleoptera</taxon>
        <taxon>Polyphaga</taxon>
        <taxon>Cucujiformia</taxon>
        <taxon>Chrysomeloidea</taxon>
        <taxon>Cerambycidae</taxon>
        <taxon>Lamiinae</taxon>
        <taxon>Lamiini</taxon>
        <taxon>Anoplophora</taxon>
    </lineage>
</organism>
<name>V5I9Y1_ANOGL</name>
<dbReference type="AlphaFoldDB" id="V5I9Y1"/>
<reference evidence="1" key="1">
    <citation type="submission" date="2013-07" db="EMBL/GenBank/DDBJ databases">
        <title>Midgut Transcriptome Profiling of Anoplphora glabripennis, a Lignocellulose Degrading, Wood-Boring Cerambycid.</title>
        <authorList>
            <person name="Scully E.D."/>
            <person name="Hoover K."/>
            <person name="Carlson J.E."/>
            <person name="Tien M."/>
            <person name="Geib S.M."/>
        </authorList>
    </citation>
    <scope>NUCLEOTIDE SEQUENCE</scope>
</reference>
<dbReference type="EMBL" id="GALX01002145">
    <property type="protein sequence ID" value="JAB66321.1"/>
    <property type="molecule type" value="Transcribed_RNA"/>
</dbReference>
<feature type="non-terminal residue" evidence="1">
    <location>
        <position position="1"/>
    </location>
</feature>